<reference evidence="2 3" key="1">
    <citation type="journal article" date="2021" name="Elife">
        <title>Chloroplast acquisition without the gene transfer in kleptoplastic sea slugs, Plakobranchus ocellatus.</title>
        <authorList>
            <person name="Maeda T."/>
            <person name="Takahashi S."/>
            <person name="Yoshida T."/>
            <person name="Shimamura S."/>
            <person name="Takaki Y."/>
            <person name="Nagai Y."/>
            <person name="Toyoda A."/>
            <person name="Suzuki Y."/>
            <person name="Arimoto A."/>
            <person name="Ishii H."/>
            <person name="Satoh N."/>
            <person name="Nishiyama T."/>
            <person name="Hasebe M."/>
            <person name="Maruyama T."/>
            <person name="Minagawa J."/>
            <person name="Obokata J."/>
            <person name="Shigenobu S."/>
        </authorList>
    </citation>
    <scope>NUCLEOTIDE SEQUENCE [LARGE SCALE GENOMIC DNA]</scope>
</reference>
<gene>
    <name evidence="2" type="ORF">PoB_006264900</name>
</gene>
<proteinExistence type="predicted"/>
<dbReference type="SUPFAM" id="SSF81321">
    <property type="entry name" value="Family A G protein-coupled receptor-like"/>
    <property type="match status" value="1"/>
</dbReference>
<accession>A0AAV4CW80</accession>
<keyword evidence="2" id="KW-0675">Receptor</keyword>
<feature type="transmembrane region" description="Helical" evidence="1">
    <location>
        <begin position="7"/>
        <end position="28"/>
    </location>
</feature>
<evidence type="ECO:0000313" key="2">
    <source>
        <dbReference type="EMBL" id="GFO36144.1"/>
    </source>
</evidence>
<keyword evidence="3" id="KW-1185">Reference proteome</keyword>
<keyword evidence="1" id="KW-0472">Membrane</keyword>
<dbReference type="Proteomes" id="UP000735302">
    <property type="component" value="Unassembled WGS sequence"/>
</dbReference>
<keyword evidence="1" id="KW-1133">Transmembrane helix</keyword>
<name>A0AAV4CW80_9GAST</name>
<dbReference type="AlphaFoldDB" id="A0AAV4CW80"/>
<dbReference type="EMBL" id="BLXT01007044">
    <property type="protein sequence ID" value="GFO36144.1"/>
    <property type="molecule type" value="Genomic_DNA"/>
</dbReference>
<evidence type="ECO:0000313" key="3">
    <source>
        <dbReference type="Proteomes" id="UP000735302"/>
    </source>
</evidence>
<evidence type="ECO:0000256" key="1">
    <source>
        <dbReference type="SAM" id="Phobius"/>
    </source>
</evidence>
<comment type="caution">
    <text evidence="2">The sequence shown here is derived from an EMBL/GenBank/DDBJ whole genome shotgun (WGS) entry which is preliminary data.</text>
</comment>
<sequence>MRRRMNYFLVCLSVADLFVLVICLPVALHEFYGKERWFIGEAMFHFIIPPSPFHHSTKSIPSFHQIYFTVPPSVFHKSTIVPALEQQVDISRVECANLTPDSLRVMGAGDAWPGVATGTRKISQQFIVLNIELRSPTFLSSLFMPA</sequence>
<keyword evidence="1" id="KW-0812">Transmembrane</keyword>
<protein>
    <submittedName>
        <fullName evidence="2">Orexin receptor type 2-like</fullName>
    </submittedName>
</protein>
<dbReference type="Gene3D" id="1.20.1070.10">
    <property type="entry name" value="Rhodopsin 7-helix transmembrane proteins"/>
    <property type="match status" value="1"/>
</dbReference>
<organism evidence="2 3">
    <name type="scientific">Plakobranchus ocellatus</name>
    <dbReference type="NCBI Taxonomy" id="259542"/>
    <lineage>
        <taxon>Eukaryota</taxon>
        <taxon>Metazoa</taxon>
        <taxon>Spiralia</taxon>
        <taxon>Lophotrochozoa</taxon>
        <taxon>Mollusca</taxon>
        <taxon>Gastropoda</taxon>
        <taxon>Heterobranchia</taxon>
        <taxon>Euthyneura</taxon>
        <taxon>Panpulmonata</taxon>
        <taxon>Sacoglossa</taxon>
        <taxon>Placobranchoidea</taxon>
        <taxon>Plakobranchidae</taxon>
        <taxon>Plakobranchus</taxon>
    </lineage>
</organism>